<dbReference type="AlphaFoldDB" id="A0A1H6EV85"/>
<keyword evidence="4" id="KW-1185">Reference proteome</keyword>
<organism evidence="3 4">
    <name type="scientific">Nonomuraea solani</name>
    <dbReference type="NCBI Taxonomy" id="1144553"/>
    <lineage>
        <taxon>Bacteria</taxon>
        <taxon>Bacillati</taxon>
        <taxon>Actinomycetota</taxon>
        <taxon>Actinomycetes</taxon>
        <taxon>Streptosporangiales</taxon>
        <taxon>Streptosporangiaceae</taxon>
        <taxon>Nonomuraea</taxon>
    </lineage>
</organism>
<feature type="transmembrane region" description="Helical" evidence="2">
    <location>
        <begin position="142"/>
        <end position="161"/>
    </location>
</feature>
<proteinExistence type="predicted"/>
<name>A0A1H6EV85_9ACTN</name>
<keyword evidence="2" id="KW-0812">Transmembrane</keyword>
<feature type="region of interest" description="Disordered" evidence="1">
    <location>
        <begin position="171"/>
        <end position="213"/>
    </location>
</feature>
<keyword evidence="2" id="KW-0472">Membrane</keyword>
<dbReference type="Proteomes" id="UP000236732">
    <property type="component" value="Unassembled WGS sequence"/>
</dbReference>
<dbReference type="EMBL" id="FNVT01000017">
    <property type="protein sequence ID" value="SEH00604.1"/>
    <property type="molecule type" value="Genomic_DNA"/>
</dbReference>
<protein>
    <submittedName>
        <fullName evidence="3">Uncharacterized protein</fullName>
    </submittedName>
</protein>
<feature type="transmembrane region" description="Helical" evidence="2">
    <location>
        <begin position="80"/>
        <end position="103"/>
    </location>
</feature>
<feature type="transmembrane region" description="Helical" evidence="2">
    <location>
        <begin position="47"/>
        <end position="68"/>
    </location>
</feature>
<evidence type="ECO:0000256" key="1">
    <source>
        <dbReference type="SAM" id="MobiDB-lite"/>
    </source>
</evidence>
<dbReference type="OrthoDB" id="3542639at2"/>
<reference evidence="3 4" key="1">
    <citation type="submission" date="2016-10" db="EMBL/GenBank/DDBJ databases">
        <authorList>
            <person name="de Groot N.N."/>
        </authorList>
    </citation>
    <scope>NUCLEOTIDE SEQUENCE [LARGE SCALE GENOMIC DNA]</scope>
    <source>
        <strain evidence="3 4">CGMCC 4.7037</strain>
    </source>
</reference>
<evidence type="ECO:0000256" key="2">
    <source>
        <dbReference type="SAM" id="Phobius"/>
    </source>
</evidence>
<dbReference type="RefSeq" id="WP_103961755.1">
    <property type="nucleotide sequence ID" value="NZ_FNVT01000017.1"/>
</dbReference>
<evidence type="ECO:0000313" key="3">
    <source>
        <dbReference type="EMBL" id="SEH00604.1"/>
    </source>
</evidence>
<keyword evidence="2" id="KW-1133">Transmembrane helix</keyword>
<gene>
    <name evidence="3" type="ORF">SAMN05444920_11735</name>
</gene>
<accession>A0A1H6EV85</accession>
<evidence type="ECO:0000313" key="4">
    <source>
        <dbReference type="Proteomes" id="UP000236732"/>
    </source>
</evidence>
<sequence length="213" mass="21799">MSHKRSGLLPGLLAGLLAGLVCAAGLGTAVLFQQSLPGAVMAFGGGLPVSLALSLLIAVLVALAIGAVRPRSLVLLPFAALYAGGAVVAGQMAGSAVMIGAALRAPADERAPADLGDVTLANFNGGLPDALSLYSAPLSETWAAWLYIAVAALAALVLVALRVTRVRRAQRTEAAAEEEESQEPEYRAPFEPAQQPSPKPTTDLFAPRNPARD</sequence>